<gene>
    <name evidence="1" type="ORF">GUJ93_ZPchr0007g3521</name>
</gene>
<dbReference type="Proteomes" id="UP000729402">
    <property type="component" value="Unassembled WGS sequence"/>
</dbReference>
<dbReference type="AlphaFoldDB" id="A0A8J5TA39"/>
<protein>
    <submittedName>
        <fullName evidence="1">Uncharacterized protein</fullName>
    </submittedName>
</protein>
<accession>A0A8J5TA39</accession>
<evidence type="ECO:0000313" key="1">
    <source>
        <dbReference type="EMBL" id="KAG8081022.1"/>
    </source>
</evidence>
<dbReference type="EMBL" id="JAAALK010000282">
    <property type="protein sequence ID" value="KAG8081022.1"/>
    <property type="molecule type" value="Genomic_DNA"/>
</dbReference>
<keyword evidence="2" id="KW-1185">Reference proteome</keyword>
<comment type="caution">
    <text evidence="1">The sequence shown here is derived from an EMBL/GenBank/DDBJ whole genome shotgun (WGS) entry which is preliminary data.</text>
</comment>
<reference evidence="1" key="1">
    <citation type="journal article" date="2021" name="bioRxiv">
        <title>Whole Genome Assembly and Annotation of Northern Wild Rice, Zizania palustris L., Supports a Whole Genome Duplication in the Zizania Genus.</title>
        <authorList>
            <person name="Haas M."/>
            <person name="Kono T."/>
            <person name="Macchietto M."/>
            <person name="Millas R."/>
            <person name="McGilp L."/>
            <person name="Shao M."/>
            <person name="Duquette J."/>
            <person name="Hirsch C.N."/>
            <person name="Kimball J."/>
        </authorList>
    </citation>
    <scope>NUCLEOTIDE SEQUENCE</scope>
    <source>
        <tissue evidence="1">Fresh leaf tissue</tissue>
    </source>
</reference>
<reference evidence="1" key="2">
    <citation type="submission" date="2021-02" db="EMBL/GenBank/DDBJ databases">
        <authorList>
            <person name="Kimball J.A."/>
            <person name="Haas M.W."/>
            <person name="Macchietto M."/>
            <person name="Kono T."/>
            <person name="Duquette J."/>
            <person name="Shao M."/>
        </authorList>
    </citation>
    <scope>NUCLEOTIDE SEQUENCE</scope>
    <source>
        <tissue evidence="1">Fresh leaf tissue</tissue>
    </source>
</reference>
<proteinExistence type="predicted"/>
<organism evidence="1 2">
    <name type="scientific">Zizania palustris</name>
    <name type="common">Northern wild rice</name>
    <dbReference type="NCBI Taxonomy" id="103762"/>
    <lineage>
        <taxon>Eukaryota</taxon>
        <taxon>Viridiplantae</taxon>
        <taxon>Streptophyta</taxon>
        <taxon>Embryophyta</taxon>
        <taxon>Tracheophyta</taxon>
        <taxon>Spermatophyta</taxon>
        <taxon>Magnoliopsida</taxon>
        <taxon>Liliopsida</taxon>
        <taxon>Poales</taxon>
        <taxon>Poaceae</taxon>
        <taxon>BOP clade</taxon>
        <taxon>Oryzoideae</taxon>
        <taxon>Oryzeae</taxon>
        <taxon>Zizaniinae</taxon>
        <taxon>Zizania</taxon>
    </lineage>
</organism>
<name>A0A8J5TA39_ZIZPA</name>
<sequence>MPPLPLPRKRVCRAALVAAGAGYLAFLLLLELFSLELFAAGPGAGTVVEVVPTHRTRRRELEASVFTSPFSPVRPAKPAFRAEAVSPAPAAASSALPIFSSLLLLPRPNATATPFDGTAADAFAAAKPHLVHLRGEAGRCRCVRFVAAPVLPDLPLLGLCARRPASPRTGSGRWSCLAGSRWGLT</sequence>
<evidence type="ECO:0000313" key="2">
    <source>
        <dbReference type="Proteomes" id="UP000729402"/>
    </source>
</evidence>